<dbReference type="Gene3D" id="3.20.20.300">
    <property type="entry name" value="Glycoside hydrolase, family 3, N-terminal domain"/>
    <property type="match status" value="1"/>
</dbReference>
<dbReference type="InterPro" id="IPR013783">
    <property type="entry name" value="Ig-like_fold"/>
</dbReference>
<keyword evidence="11" id="KW-1185">Reference proteome</keyword>
<keyword evidence="4 8" id="KW-0326">Glycosidase</keyword>
<dbReference type="InterPro" id="IPR036962">
    <property type="entry name" value="Glyco_hydro_3_N_sf"/>
</dbReference>
<dbReference type="Pfam" id="PF01915">
    <property type="entry name" value="Glyco_hydro_3_C"/>
    <property type="match status" value="1"/>
</dbReference>
<reference evidence="10" key="1">
    <citation type="submission" date="2022-11" db="EMBL/GenBank/DDBJ databases">
        <title>Larsenimonas rhizosphaerae sp. nov., isolated from a tidal mudflat.</title>
        <authorList>
            <person name="Lee S.D."/>
            <person name="Kim I.S."/>
        </authorList>
    </citation>
    <scope>NUCLEOTIDE SEQUENCE</scope>
    <source>
        <strain evidence="10">GH2-1</strain>
    </source>
</reference>
<dbReference type="InterPro" id="IPR019800">
    <property type="entry name" value="Glyco_hydro_3_AS"/>
</dbReference>
<evidence type="ECO:0000256" key="7">
    <source>
        <dbReference type="ARBA" id="ARBA00032594"/>
    </source>
</evidence>
<evidence type="ECO:0000256" key="8">
    <source>
        <dbReference type="RuleBase" id="RU361161"/>
    </source>
</evidence>
<dbReference type="Pfam" id="PF14310">
    <property type="entry name" value="Fn3-like"/>
    <property type="match status" value="1"/>
</dbReference>
<dbReference type="PANTHER" id="PTHR42715:SF10">
    <property type="entry name" value="BETA-GLUCOSIDASE"/>
    <property type="match status" value="1"/>
</dbReference>
<dbReference type="SUPFAM" id="SSF51445">
    <property type="entry name" value="(Trans)glycosidases"/>
    <property type="match status" value="1"/>
</dbReference>
<evidence type="ECO:0000313" key="10">
    <source>
        <dbReference type="EMBL" id="MCX2524014.1"/>
    </source>
</evidence>
<dbReference type="InterPro" id="IPR050288">
    <property type="entry name" value="Cellulose_deg_GH3"/>
</dbReference>
<evidence type="ECO:0000256" key="6">
    <source>
        <dbReference type="ARBA" id="ARBA00032194"/>
    </source>
</evidence>
<dbReference type="Gene3D" id="3.40.50.1700">
    <property type="entry name" value="Glycoside hydrolase family 3 C-terminal domain"/>
    <property type="match status" value="1"/>
</dbReference>
<dbReference type="GO" id="GO:0005975">
    <property type="term" value="P:carbohydrate metabolic process"/>
    <property type="evidence" value="ECO:0007669"/>
    <property type="project" value="InterPro"/>
</dbReference>
<dbReference type="SUPFAM" id="SSF52279">
    <property type="entry name" value="Beta-D-glucan exohydrolase, C-terminal domain"/>
    <property type="match status" value="1"/>
</dbReference>
<dbReference type="PRINTS" id="PR00133">
    <property type="entry name" value="GLHYDRLASE3"/>
</dbReference>
<dbReference type="GO" id="GO:0008422">
    <property type="term" value="F:beta-glucosidase activity"/>
    <property type="evidence" value="ECO:0007669"/>
    <property type="project" value="UniProtKB-ARBA"/>
</dbReference>
<dbReference type="InterPro" id="IPR017853">
    <property type="entry name" value="GH"/>
</dbReference>
<dbReference type="EMBL" id="JAPIVE010000002">
    <property type="protein sequence ID" value="MCX2524014.1"/>
    <property type="molecule type" value="Genomic_DNA"/>
</dbReference>
<feature type="domain" description="Fibronectin type III-like" evidence="9">
    <location>
        <begin position="585"/>
        <end position="655"/>
    </location>
</feature>
<proteinExistence type="inferred from homology"/>
<dbReference type="InterPro" id="IPR001764">
    <property type="entry name" value="Glyco_hydro_3_N"/>
</dbReference>
<dbReference type="AlphaFoldDB" id="A0AA42CU76"/>
<evidence type="ECO:0000313" key="11">
    <source>
        <dbReference type="Proteomes" id="UP001165678"/>
    </source>
</evidence>
<dbReference type="Proteomes" id="UP001165678">
    <property type="component" value="Unassembled WGS sequence"/>
</dbReference>
<keyword evidence="2 8" id="KW-0378">Hydrolase</keyword>
<evidence type="ECO:0000259" key="9">
    <source>
        <dbReference type="SMART" id="SM01217"/>
    </source>
</evidence>
<comment type="caution">
    <text evidence="10">The sequence shown here is derived from an EMBL/GenBank/DDBJ whole genome shotgun (WGS) entry which is preliminary data.</text>
</comment>
<evidence type="ECO:0000256" key="2">
    <source>
        <dbReference type="ARBA" id="ARBA00022801"/>
    </source>
</evidence>
<dbReference type="Pfam" id="PF00933">
    <property type="entry name" value="Glyco_hydro_3"/>
    <property type="match status" value="1"/>
</dbReference>
<gene>
    <name evidence="10" type="ORF">OQ287_07170</name>
</gene>
<evidence type="ECO:0000256" key="1">
    <source>
        <dbReference type="ARBA" id="ARBA00005336"/>
    </source>
</evidence>
<dbReference type="PROSITE" id="PS00775">
    <property type="entry name" value="GLYCOSYL_HYDROL_F3"/>
    <property type="match status" value="1"/>
</dbReference>
<organism evidence="10 11">
    <name type="scientific">Larsenimonas rhizosphaerae</name>
    <dbReference type="NCBI Taxonomy" id="2944682"/>
    <lineage>
        <taxon>Bacteria</taxon>
        <taxon>Pseudomonadati</taxon>
        <taxon>Pseudomonadota</taxon>
        <taxon>Gammaproteobacteria</taxon>
        <taxon>Oceanospirillales</taxon>
        <taxon>Halomonadaceae</taxon>
        <taxon>Larsenimonas</taxon>
    </lineage>
</organism>
<dbReference type="PANTHER" id="PTHR42715">
    <property type="entry name" value="BETA-GLUCOSIDASE"/>
    <property type="match status" value="1"/>
</dbReference>
<dbReference type="FunFam" id="2.60.40.10:FF:000495">
    <property type="entry name" value="Periplasmic beta-glucosidase"/>
    <property type="match status" value="1"/>
</dbReference>
<dbReference type="InterPro" id="IPR036881">
    <property type="entry name" value="Glyco_hydro_3_C_sf"/>
</dbReference>
<sequence length="763" mass="82954">MRDLDELLTQLTLEEKAGLCSGQDFWHTRAIERLGIPAIMMADGPHGLRKQPDGPGADHVGLLDSTPATCFPTAAGLASSWDTELLTRVGQALGREAQAEALSVVLGPGANIKRSPLCGRNFEYFSEDPLLSSRLASAHIQGVQSQGVGSSLKHFAANNQEHRRMSVDARIDERPLREIYLASFEEAVREGKPWTVMCAYNRLNGPLCSEHHRLLTDILRDEWGFEGVVVSDWAAVNDRIDGLKAGLELEMPSSGDTRTRLIVDAVKEGHLEEAVLDRAVRRLLTLIFKGVDQHRPNATADLQAHHQLAREAGRQSMVLLKNEQILPLGSQQKVAVIGEFAQRPRFQGGGSSHVNPTRVDTPLDAMTSRAEAPLTYAQGFEIDSDQTNDRLTEEAVAAAQSAEVAVLFVGLPERYESEGYDRTHLNLPANQLALIDAITQAQPATVIVLANGSPIIMPWVDRVPAILEGYLGGQAAGAAISDLLFGDASPAGRLAETFPHRLEDTPCYLSFPGEGDVVNYSEGIFVGYRHYDTVGTAPLFPFGHGLSYTTFEYSDLTLSGDAIRAEQGLSVTLRVTNTGRRAGHEVIQLYVSDRTCTVPVAEKALKGFHKVYLAPGESISVTLDLTHRDLAWYDVDHQCFRAPSGTFEVHVGASSRDIRAVASFTVEGDAPAWPALHRNTLFGDLEALPTAQRILRDTLAPMAEASPLLAGMLGDTSDGESDDMMVAMMRYLPLRALPSFTAGAFSEDDITTLLERLRQAAVA</sequence>
<dbReference type="RefSeq" id="WP_265895992.1">
    <property type="nucleotide sequence ID" value="NZ_JAPIVE010000002.1"/>
</dbReference>
<dbReference type="Gene3D" id="2.60.40.10">
    <property type="entry name" value="Immunoglobulins"/>
    <property type="match status" value="1"/>
</dbReference>
<dbReference type="InterPro" id="IPR026891">
    <property type="entry name" value="Fn3-like"/>
</dbReference>
<dbReference type="SMART" id="SM01217">
    <property type="entry name" value="Fn3_like"/>
    <property type="match status" value="1"/>
</dbReference>
<comment type="similarity">
    <text evidence="1 8">Belongs to the glycosyl hydrolase 3 family.</text>
</comment>
<keyword evidence="3" id="KW-0119">Carbohydrate metabolism</keyword>
<accession>A0AA42CU76</accession>
<evidence type="ECO:0000256" key="5">
    <source>
        <dbReference type="ARBA" id="ARBA00031448"/>
    </source>
</evidence>
<evidence type="ECO:0000256" key="4">
    <source>
        <dbReference type="ARBA" id="ARBA00023295"/>
    </source>
</evidence>
<evidence type="ECO:0000256" key="3">
    <source>
        <dbReference type="ARBA" id="ARBA00023277"/>
    </source>
</evidence>
<dbReference type="InterPro" id="IPR002772">
    <property type="entry name" value="Glyco_hydro_3_C"/>
</dbReference>
<name>A0AA42CU76_9GAMM</name>
<protein>
    <recommendedName>
        <fullName evidence="7">Beta-D-glucoside glucohydrolase</fullName>
    </recommendedName>
    <alternativeName>
        <fullName evidence="5">Cellobiase</fullName>
    </alternativeName>
    <alternativeName>
        <fullName evidence="6">Gentiobiase</fullName>
    </alternativeName>
</protein>